<dbReference type="EMBL" id="CATQJL010000316">
    <property type="protein sequence ID" value="CAJ0606556.1"/>
    <property type="molecule type" value="Genomic_DNA"/>
</dbReference>
<evidence type="ECO:0000313" key="2">
    <source>
        <dbReference type="Proteomes" id="UP001176961"/>
    </source>
</evidence>
<comment type="caution">
    <text evidence="1">The sequence shown here is derived from an EMBL/GenBank/DDBJ whole genome shotgun (WGS) entry which is preliminary data.</text>
</comment>
<name>A0AA36H9C3_CYLNA</name>
<keyword evidence="2" id="KW-1185">Reference proteome</keyword>
<proteinExistence type="predicted"/>
<dbReference type="Proteomes" id="UP001176961">
    <property type="component" value="Unassembled WGS sequence"/>
</dbReference>
<accession>A0AA36H9C3</accession>
<gene>
    <name evidence="1" type="ORF">CYNAS_LOCUS18539</name>
</gene>
<evidence type="ECO:0000313" key="1">
    <source>
        <dbReference type="EMBL" id="CAJ0606556.1"/>
    </source>
</evidence>
<dbReference type="AlphaFoldDB" id="A0AA36H9C3"/>
<reference evidence="1" key="1">
    <citation type="submission" date="2023-07" db="EMBL/GenBank/DDBJ databases">
        <authorList>
            <consortium name="CYATHOMIX"/>
        </authorList>
    </citation>
    <scope>NUCLEOTIDE SEQUENCE</scope>
    <source>
        <strain evidence="1">N/A</strain>
    </source>
</reference>
<organism evidence="1 2">
    <name type="scientific">Cylicocyclus nassatus</name>
    <name type="common">Nematode worm</name>
    <dbReference type="NCBI Taxonomy" id="53992"/>
    <lineage>
        <taxon>Eukaryota</taxon>
        <taxon>Metazoa</taxon>
        <taxon>Ecdysozoa</taxon>
        <taxon>Nematoda</taxon>
        <taxon>Chromadorea</taxon>
        <taxon>Rhabditida</taxon>
        <taxon>Rhabditina</taxon>
        <taxon>Rhabditomorpha</taxon>
        <taxon>Strongyloidea</taxon>
        <taxon>Strongylidae</taxon>
        <taxon>Cylicocyclus</taxon>
    </lineage>
</organism>
<feature type="non-terminal residue" evidence="1">
    <location>
        <position position="1"/>
    </location>
</feature>
<protein>
    <submittedName>
        <fullName evidence="1">Uncharacterized protein</fullName>
    </submittedName>
</protein>
<sequence length="78" mass="9591">VRPPNFFRLVRRKCRRIVRLGKKERNRAILFVIIVSRQLIHLQSIEYSESRNKAITVVFFSLFQIFYRTYSIYRKKLL</sequence>